<feature type="domain" description="DUF4365" evidence="2">
    <location>
        <begin position="21"/>
        <end position="148"/>
    </location>
</feature>
<dbReference type="Proteomes" id="UP000523007">
    <property type="component" value="Unassembled WGS sequence"/>
</dbReference>
<evidence type="ECO:0000313" key="3">
    <source>
        <dbReference type="EMBL" id="MBB4930635.1"/>
    </source>
</evidence>
<evidence type="ECO:0000313" key="4">
    <source>
        <dbReference type="Proteomes" id="UP000523007"/>
    </source>
</evidence>
<keyword evidence="4" id="KW-1185">Reference proteome</keyword>
<dbReference type="RefSeq" id="WP_184575963.1">
    <property type="nucleotide sequence ID" value="NZ_JACHJT010000001.1"/>
</dbReference>
<comment type="caution">
    <text evidence="3">The sequence shown here is derived from an EMBL/GenBank/DDBJ whole genome shotgun (WGS) entry which is preliminary data.</text>
</comment>
<reference evidence="3 4" key="1">
    <citation type="submission" date="2020-08" db="EMBL/GenBank/DDBJ databases">
        <title>Sequencing the genomes of 1000 actinobacteria strains.</title>
        <authorList>
            <person name="Klenk H.-P."/>
        </authorList>
    </citation>
    <scope>NUCLEOTIDE SEQUENCE [LARGE SCALE GENOMIC DNA]</scope>
    <source>
        <strain evidence="3 4">DSM 102030</strain>
    </source>
</reference>
<proteinExistence type="predicted"/>
<dbReference type="AlphaFoldDB" id="A0A7W7RF14"/>
<evidence type="ECO:0000259" key="2">
    <source>
        <dbReference type="Pfam" id="PF14280"/>
    </source>
</evidence>
<protein>
    <recommendedName>
        <fullName evidence="2">DUF4365 domain-containing protein</fullName>
    </recommendedName>
</protein>
<sequence>MQHDANQKTGRIGQIQVTLAFTKIGWGEPKEIPQDIGDDLFTFARDQNGEDLGFPVIMQVKSSQDKYSEASTDTATPGWWYYESDTRHFDHWVRFGIPCLLVLHDIPSEVTYWAHVSGDAIVSTGKGRKIFVPKQQKVDVDNLDALIDVSASQRVNELEGSVWHGHKVKTPPSALLRTALIAPRVIAPNPNRRSDDVCFEEAVAMLLRGRRQELGRLADKDIIPRLDRMHAERDWGWRFAGALDALLSKEDASSFGALDSSARHTFERVACRVVRACAAYQKQDFTTATSALKIPDDAEAVDASWMHGQLAHLHLEREENEQATAHAVQALDKLSFRYGDPTAAAIRGGCTATLFALTPFDQEDIAGLLQAQDNAVAWWRALQLSQELRTDLKTRFDHWTEAAPVTAWSPSSPGPLLSLARWNAALAGDWGGWRDCSRLLALQFLTTDPDERTAETAIHLLRITGHKKEIGRASRRIWRGGPVTPLKKVVTELTQQSWTRRAEGANLQLYSEAGDLLTAEDAAAAVAQTIALVEQLGENRAFAGSWAKRWPEVGRALRRLLMAAPSESHEQVARFVVARLPDENELAAEELVATATQLNISELRPDLRDGLFEVACVRSDNIRLEVLEVLALHHVPAAERIRQMADSGDANAALSALVTDQAGADDWDALATSAQGQVQHALEKAARRSYGFGGRDSLRDLVLASMHTGNTEHWTTIVEAISAGTMSLDHIQDTVWFLAHRFEELPDFVQDRIRHLSPDLRAAPTFSGSTDTKCLRFALEVVSGNLNTEAQVIARYQELRQQGHGKDLCHALALWRNDRAVALLIALGVDASAAVRATACYALVSRFVRDPDNVSLIAAAVSTAVENDQGCLLPLRVGFALAEHPDVQLLSAVRDRLEDHPSAWVRAVVADPRGDGTTDETGGKLDGNN</sequence>
<name>A0A7W7RF14_9ACTN</name>
<dbReference type="Pfam" id="PF14280">
    <property type="entry name" value="DUF4365"/>
    <property type="match status" value="1"/>
</dbReference>
<gene>
    <name evidence="3" type="ORF">F4561_001455</name>
</gene>
<accession>A0A7W7RF14</accession>
<dbReference type="EMBL" id="JACHJT010000001">
    <property type="protein sequence ID" value="MBB4930635.1"/>
    <property type="molecule type" value="Genomic_DNA"/>
</dbReference>
<organism evidence="3 4">
    <name type="scientific">Lipingzhangella halophila</name>
    <dbReference type="NCBI Taxonomy" id="1783352"/>
    <lineage>
        <taxon>Bacteria</taxon>
        <taxon>Bacillati</taxon>
        <taxon>Actinomycetota</taxon>
        <taxon>Actinomycetes</taxon>
        <taxon>Streptosporangiales</taxon>
        <taxon>Nocardiopsidaceae</taxon>
        <taxon>Lipingzhangella</taxon>
    </lineage>
</organism>
<evidence type="ECO:0000256" key="1">
    <source>
        <dbReference type="SAM" id="MobiDB-lite"/>
    </source>
</evidence>
<dbReference type="InterPro" id="IPR025375">
    <property type="entry name" value="DUF4365"/>
</dbReference>
<feature type="region of interest" description="Disordered" evidence="1">
    <location>
        <begin position="910"/>
        <end position="929"/>
    </location>
</feature>